<dbReference type="OrthoDB" id="8060176at2759"/>
<proteinExistence type="predicted"/>
<evidence type="ECO:0008006" key="3">
    <source>
        <dbReference type="Google" id="ProtNLM"/>
    </source>
</evidence>
<dbReference type="AlphaFoldDB" id="A0A4Y2CUY0"/>
<evidence type="ECO:0000313" key="1">
    <source>
        <dbReference type="EMBL" id="GBM07899.1"/>
    </source>
</evidence>
<reference evidence="1 2" key="1">
    <citation type="journal article" date="2019" name="Sci. Rep.">
        <title>Orb-weaving spider Araneus ventricosus genome elucidates the spidroin gene catalogue.</title>
        <authorList>
            <person name="Kono N."/>
            <person name="Nakamura H."/>
            <person name="Ohtoshi R."/>
            <person name="Moran D.A.P."/>
            <person name="Shinohara A."/>
            <person name="Yoshida Y."/>
            <person name="Fujiwara M."/>
            <person name="Mori M."/>
            <person name="Tomita M."/>
            <person name="Arakawa K."/>
        </authorList>
    </citation>
    <scope>NUCLEOTIDE SEQUENCE [LARGE SCALE GENOMIC DNA]</scope>
</reference>
<evidence type="ECO:0000313" key="2">
    <source>
        <dbReference type="Proteomes" id="UP000499080"/>
    </source>
</evidence>
<accession>A0A4Y2CUY0</accession>
<gene>
    <name evidence="1" type="ORF">AVEN_96512_1</name>
</gene>
<dbReference type="Proteomes" id="UP000499080">
    <property type="component" value="Unassembled WGS sequence"/>
</dbReference>
<dbReference type="EMBL" id="BGPR01000248">
    <property type="protein sequence ID" value="GBM07899.1"/>
    <property type="molecule type" value="Genomic_DNA"/>
</dbReference>
<organism evidence="1 2">
    <name type="scientific">Araneus ventricosus</name>
    <name type="common">Orbweaver spider</name>
    <name type="synonym">Epeira ventricosa</name>
    <dbReference type="NCBI Taxonomy" id="182803"/>
    <lineage>
        <taxon>Eukaryota</taxon>
        <taxon>Metazoa</taxon>
        <taxon>Ecdysozoa</taxon>
        <taxon>Arthropoda</taxon>
        <taxon>Chelicerata</taxon>
        <taxon>Arachnida</taxon>
        <taxon>Araneae</taxon>
        <taxon>Araneomorphae</taxon>
        <taxon>Entelegynae</taxon>
        <taxon>Araneoidea</taxon>
        <taxon>Araneidae</taxon>
        <taxon>Araneus</taxon>
    </lineage>
</organism>
<comment type="caution">
    <text evidence="1">The sequence shown here is derived from an EMBL/GenBank/DDBJ whole genome shotgun (WGS) entry which is preliminary data.</text>
</comment>
<name>A0A4Y2CUY0_ARAVE</name>
<sequence>MIVRSKDWRVPNRCLFVKFRGHWDSRYQRIRTIRRRILETGRMVHCKIEKKPTPKPHLKSQRMLWARNRMSYGLKWQSGIFSDEKKVESGWSRWPGIILA</sequence>
<keyword evidence="2" id="KW-1185">Reference proteome</keyword>
<protein>
    <recommendedName>
        <fullName evidence="3">Transposase Tc1-like domain-containing protein</fullName>
    </recommendedName>
</protein>